<dbReference type="EC" id="3.5.99.6" evidence="3"/>
<accession>A0A177INW7</accession>
<feature type="active site" description="Proton acceptor; for enolization step" evidence="3">
    <location>
        <position position="65"/>
    </location>
</feature>
<dbReference type="NCBIfam" id="NF001684">
    <property type="entry name" value="PRK00443.1-4"/>
    <property type="match status" value="1"/>
</dbReference>
<gene>
    <name evidence="3" type="primary">nagB</name>
    <name evidence="5" type="ORF">AYJ05_06930</name>
</gene>
<dbReference type="UniPathway" id="UPA00629">
    <property type="reaction ID" value="UER00684"/>
</dbReference>
<keyword evidence="1 3" id="KW-0378">Hydrolase</keyword>
<dbReference type="STRING" id="1705.CA21670_10695"/>
<evidence type="ECO:0000313" key="5">
    <source>
        <dbReference type="EMBL" id="OAH30464.1"/>
    </source>
</evidence>
<dbReference type="NCBIfam" id="TIGR00502">
    <property type="entry name" value="nagB"/>
    <property type="match status" value="1"/>
</dbReference>
<dbReference type="AlphaFoldDB" id="A0A177INW7"/>
<dbReference type="GO" id="GO:0019262">
    <property type="term" value="P:N-acetylneuraminate catabolic process"/>
    <property type="evidence" value="ECO:0007669"/>
    <property type="project" value="UniProtKB-UniRule"/>
</dbReference>
<comment type="similarity">
    <text evidence="3">Belongs to the glucosamine/galactosamine-6-phosphate isomerase family. NagB subfamily.</text>
</comment>
<reference evidence="6" key="1">
    <citation type="submission" date="2016-02" db="EMBL/GenBank/DDBJ databases">
        <authorList>
            <person name="Kaur G."/>
            <person name="Nair G.R."/>
            <person name="Mayilraj S."/>
        </authorList>
    </citation>
    <scope>NUCLEOTIDE SEQUENCE [LARGE SCALE GENOMIC DNA]</scope>
    <source>
        <strain evidence="6">GA-15</strain>
    </source>
</reference>
<dbReference type="GO" id="GO:0004342">
    <property type="term" value="F:glucosamine-6-phosphate deaminase activity"/>
    <property type="evidence" value="ECO:0007669"/>
    <property type="project" value="UniProtKB-UniRule"/>
</dbReference>
<feature type="active site" description="For ring-opening step" evidence="3">
    <location>
        <position position="134"/>
    </location>
</feature>
<comment type="function">
    <text evidence="3">Catalyzes the reversible isomerization-deamination of glucosamine 6-phosphate (GlcN6P) to form fructose 6-phosphate (Fru6P) and ammonium ion.</text>
</comment>
<dbReference type="EMBL" id="LSTQ01000008">
    <property type="protein sequence ID" value="OAH30464.1"/>
    <property type="molecule type" value="Genomic_DNA"/>
</dbReference>
<feature type="site" description="Part of the allosteric site" evidence="3">
    <location>
        <position position="144"/>
    </location>
</feature>
<dbReference type="PROSITE" id="PS01161">
    <property type="entry name" value="GLC_GALNAC_ISOMERASE"/>
    <property type="match status" value="1"/>
</dbReference>
<keyword evidence="2 3" id="KW-0119">Carbohydrate metabolism</keyword>
<dbReference type="CDD" id="cd01399">
    <property type="entry name" value="GlcN6P_deaminase"/>
    <property type="match status" value="1"/>
</dbReference>
<dbReference type="RefSeq" id="WP_066838785.1">
    <property type="nucleotide sequence ID" value="NZ_LSTQ01000008.1"/>
</dbReference>
<dbReference type="SUPFAM" id="SSF100950">
    <property type="entry name" value="NagB/RpiA/CoA transferase-like"/>
    <property type="match status" value="1"/>
</dbReference>
<name>A0A177INW7_9CORY</name>
<protein>
    <recommendedName>
        <fullName evidence="3">Glucosamine-6-phosphate deaminase</fullName>
        <ecNumber evidence="3">3.5.99.6</ecNumber>
    </recommendedName>
    <alternativeName>
        <fullName evidence="3">GlcN6P deaminase</fullName>
        <shortName evidence="3">GNPDA</shortName>
    </alternativeName>
    <alternativeName>
        <fullName evidence="3">Glucosamine-6-phosphate isomerase</fullName>
    </alternativeName>
</protein>
<dbReference type="PANTHER" id="PTHR11280:SF5">
    <property type="entry name" value="GLUCOSAMINE-6-PHOSPHATE ISOMERASE"/>
    <property type="match status" value="1"/>
</dbReference>
<comment type="catalytic activity">
    <reaction evidence="3">
        <text>alpha-D-glucosamine 6-phosphate + H2O = beta-D-fructose 6-phosphate + NH4(+)</text>
        <dbReference type="Rhea" id="RHEA:12172"/>
        <dbReference type="ChEBI" id="CHEBI:15377"/>
        <dbReference type="ChEBI" id="CHEBI:28938"/>
        <dbReference type="ChEBI" id="CHEBI:57634"/>
        <dbReference type="ChEBI" id="CHEBI:75989"/>
        <dbReference type="EC" id="3.5.99.6"/>
    </reaction>
</comment>
<evidence type="ECO:0000256" key="2">
    <source>
        <dbReference type="ARBA" id="ARBA00023277"/>
    </source>
</evidence>
<sequence>MEIIVCDSPHDVAVQAADILQGYANDGGVLGVATGSTPLLTYQELIRRHKAGEVSFAGCTMFALDEYVGLPIEHEQSYYRVIHDEFSDHVDIDPADVHIPNGLADDVPAACAEYEQAIVDAGGIDVQLLGIGTNGHVGFNEPASSLSSLTRMKTLHPQTVADNARFFNSLDEVPIHVVTQGLGTIQRAGQLVLIATGEHKAHAVSQLVEGPLSAACPASVLQIHPHATVIVDEAAASRLNNVDYYKFIQQNKPQ</sequence>
<feature type="site" description="Part of the allosteric site" evidence="3">
    <location>
        <position position="151"/>
    </location>
</feature>
<organism evidence="5 6">
    <name type="scientific">Corynebacterium stationis</name>
    <dbReference type="NCBI Taxonomy" id="1705"/>
    <lineage>
        <taxon>Bacteria</taxon>
        <taxon>Bacillati</taxon>
        <taxon>Actinomycetota</taxon>
        <taxon>Actinomycetes</taxon>
        <taxon>Mycobacteriales</taxon>
        <taxon>Corynebacteriaceae</taxon>
        <taxon>Corynebacterium</taxon>
    </lineage>
</organism>
<dbReference type="GO" id="GO:0006046">
    <property type="term" value="P:N-acetylglucosamine catabolic process"/>
    <property type="evidence" value="ECO:0007669"/>
    <property type="project" value="UniProtKB-UniRule"/>
</dbReference>
<dbReference type="Gene3D" id="3.40.50.1360">
    <property type="match status" value="1"/>
</dbReference>
<evidence type="ECO:0000256" key="3">
    <source>
        <dbReference type="HAMAP-Rule" id="MF_01241"/>
    </source>
</evidence>
<comment type="caution">
    <text evidence="5">The sequence shown here is derived from an EMBL/GenBank/DDBJ whole genome shotgun (WGS) entry which is preliminary data.</text>
</comment>
<dbReference type="Proteomes" id="UP000076947">
    <property type="component" value="Unassembled WGS sequence"/>
</dbReference>
<dbReference type="GO" id="GO:0005737">
    <property type="term" value="C:cytoplasm"/>
    <property type="evidence" value="ECO:0007669"/>
    <property type="project" value="TreeGrafter"/>
</dbReference>
<dbReference type="InterPro" id="IPR006148">
    <property type="entry name" value="Glc/Gal-6P_isomerase"/>
</dbReference>
<evidence type="ECO:0000259" key="4">
    <source>
        <dbReference type="Pfam" id="PF01182"/>
    </source>
</evidence>
<dbReference type="InterPro" id="IPR037171">
    <property type="entry name" value="NagB/RpiA_transferase-like"/>
</dbReference>
<dbReference type="InterPro" id="IPR018321">
    <property type="entry name" value="Glucosamine6P_isomerase_CS"/>
</dbReference>
<dbReference type="OrthoDB" id="9791139at2"/>
<comment type="activity regulation">
    <text evidence="3">Allosterically activated by N-acetylglucosamine 6-phosphate (GlcNAc6P).</text>
</comment>
<dbReference type="Pfam" id="PF01182">
    <property type="entry name" value="Glucosamine_iso"/>
    <property type="match status" value="1"/>
</dbReference>
<feature type="site" description="Part of the allosteric site" evidence="3">
    <location>
        <position position="154"/>
    </location>
</feature>
<dbReference type="GO" id="GO:0042802">
    <property type="term" value="F:identical protein binding"/>
    <property type="evidence" value="ECO:0007669"/>
    <property type="project" value="TreeGrafter"/>
</dbReference>
<feature type="active site" description="For ring-opening step" evidence="3">
    <location>
        <position position="141"/>
    </location>
</feature>
<evidence type="ECO:0000313" key="6">
    <source>
        <dbReference type="Proteomes" id="UP000076947"/>
    </source>
</evidence>
<comment type="caution">
    <text evidence="3">Lacks conserved residue(s) required for the propagation of feature annotation.</text>
</comment>
<proteinExistence type="inferred from homology"/>
<keyword evidence="3" id="KW-0021">Allosteric enzyme</keyword>
<feature type="site" description="Part of the allosteric site" evidence="3">
    <location>
        <position position="153"/>
    </location>
</feature>
<comment type="pathway">
    <text evidence="3">Amino-sugar metabolism; N-acetylneuraminate degradation; D-fructose 6-phosphate from N-acetylneuraminate: step 5/5.</text>
</comment>
<dbReference type="PANTHER" id="PTHR11280">
    <property type="entry name" value="GLUCOSAMINE-6-PHOSPHATE ISOMERASE"/>
    <property type="match status" value="1"/>
</dbReference>
<feature type="active site" description="Proton acceptor; for ring-opening step" evidence="3">
    <location>
        <position position="136"/>
    </location>
</feature>
<keyword evidence="6" id="KW-1185">Reference proteome</keyword>
<dbReference type="GO" id="GO:0005975">
    <property type="term" value="P:carbohydrate metabolic process"/>
    <property type="evidence" value="ECO:0007669"/>
    <property type="project" value="InterPro"/>
</dbReference>
<dbReference type="HAMAP" id="MF_01241">
    <property type="entry name" value="GlcN6P_deamin"/>
    <property type="match status" value="1"/>
</dbReference>
<feature type="domain" description="Glucosamine/galactosamine-6-phosphate isomerase" evidence="4">
    <location>
        <begin position="30"/>
        <end position="222"/>
    </location>
</feature>
<dbReference type="InterPro" id="IPR004547">
    <property type="entry name" value="Glucosamine6P_isomerase"/>
</dbReference>
<evidence type="ECO:0000256" key="1">
    <source>
        <dbReference type="ARBA" id="ARBA00022801"/>
    </source>
</evidence>
<dbReference type="GO" id="GO:0006043">
    <property type="term" value="P:glucosamine catabolic process"/>
    <property type="evidence" value="ECO:0007669"/>
    <property type="project" value="TreeGrafter"/>
</dbReference>